<reference evidence="4" key="1">
    <citation type="submission" date="2025-08" db="UniProtKB">
        <authorList>
            <consortium name="Ensembl"/>
        </authorList>
    </citation>
    <scope>IDENTIFICATION</scope>
</reference>
<dbReference type="GeneTree" id="ENSGT00390000014131"/>
<dbReference type="Proteomes" id="UP000694415">
    <property type="component" value="Unplaced"/>
</dbReference>
<dbReference type="Ensembl" id="ENSMSIT00000042312.1">
    <property type="protein sequence ID" value="ENSMSIP00000033588.1"/>
    <property type="gene ID" value="ENSMSIG00000028075.1"/>
</dbReference>
<keyword evidence="2" id="KW-0812">Transmembrane</keyword>
<feature type="transmembrane region" description="Helical" evidence="2">
    <location>
        <begin position="15"/>
        <end position="33"/>
    </location>
</feature>
<evidence type="ECO:0000256" key="1">
    <source>
        <dbReference type="SAM" id="MobiDB-lite"/>
    </source>
</evidence>
<keyword evidence="2" id="KW-1133">Transmembrane helix</keyword>
<evidence type="ECO:0000256" key="2">
    <source>
        <dbReference type="SAM" id="Phobius"/>
    </source>
</evidence>
<protein>
    <submittedName>
        <fullName evidence="4">Immunoglobulin superfamily, member 6</fullName>
    </submittedName>
</protein>
<keyword evidence="5" id="KW-1185">Reference proteome</keyword>
<dbReference type="AlphaFoldDB" id="A0A8C6IC65"/>
<proteinExistence type="predicted"/>
<feature type="compositionally biased region" description="Basic and acidic residues" evidence="1">
    <location>
        <begin position="215"/>
        <end position="229"/>
    </location>
</feature>
<keyword evidence="2" id="KW-0472">Membrane</keyword>
<reference evidence="4" key="2">
    <citation type="submission" date="2025-09" db="UniProtKB">
        <authorList>
            <consortium name="Ensembl"/>
        </authorList>
    </citation>
    <scope>IDENTIFICATION</scope>
</reference>
<dbReference type="Gene3D" id="2.60.40.10">
    <property type="entry name" value="Immunoglobulins"/>
    <property type="match status" value="1"/>
</dbReference>
<dbReference type="PANTHER" id="PTHR15297:SF2">
    <property type="entry name" value="IMMUNOGLOBULIN SUPERFAMILY MEMBER 6"/>
    <property type="match status" value="1"/>
</dbReference>
<organism evidence="4 5">
    <name type="scientific">Mus spicilegus</name>
    <name type="common">Mound-building mouse</name>
    <dbReference type="NCBI Taxonomy" id="10103"/>
    <lineage>
        <taxon>Eukaryota</taxon>
        <taxon>Metazoa</taxon>
        <taxon>Chordata</taxon>
        <taxon>Craniata</taxon>
        <taxon>Vertebrata</taxon>
        <taxon>Euteleostomi</taxon>
        <taxon>Mammalia</taxon>
        <taxon>Eutheria</taxon>
        <taxon>Euarchontoglires</taxon>
        <taxon>Glires</taxon>
        <taxon>Rodentia</taxon>
        <taxon>Myomorpha</taxon>
        <taxon>Muroidea</taxon>
        <taxon>Muridae</taxon>
        <taxon>Murinae</taxon>
        <taxon>Mus</taxon>
        <taxon>Mus</taxon>
    </lineage>
</organism>
<evidence type="ECO:0000313" key="4">
    <source>
        <dbReference type="Ensembl" id="ENSMSIP00000033588.1"/>
    </source>
</evidence>
<dbReference type="SUPFAM" id="SSF48726">
    <property type="entry name" value="Immunoglobulin"/>
    <property type="match status" value="1"/>
</dbReference>
<dbReference type="PROSITE" id="PS51257">
    <property type="entry name" value="PROKAR_LIPOPROTEIN"/>
    <property type="match status" value="1"/>
</dbReference>
<dbReference type="InterPro" id="IPR013783">
    <property type="entry name" value="Ig-like_fold"/>
</dbReference>
<dbReference type="InterPro" id="IPR039089">
    <property type="entry name" value="IGSF6"/>
</dbReference>
<evidence type="ECO:0000313" key="5">
    <source>
        <dbReference type="Proteomes" id="UP000694415"/>
    </source>
</evidence>
<accession>A0A8C6IC65</accession>
<dbReference type="PANTHER" id="PTHR15297">
    <property type="entry name" value="IMMUNOGLOBULIN SUPERFAMILY MEMBER 6"/>
    <property type="match status" value="1"/>
</dbReference>
<feature type="transmembrane region" description="Helical" evidence="2">
    <location>
        <begin position="153"/>
        <end position="176"/>
    </location>
</feature>
<evidence type="ECO:0000259" key="3">
    <source>
        <dbReference type="PROSITE" id="PS50835"/>
    </source>
</evidence>
<dbReference type="InterPro" id="IPR036179">
    <property type="entry name" value="Ig-like_dom_sf"/>
</dbReference>
<dbReference type="InterPro" id="IPR007110">
    <property type="entry name" value="Ig-like_dom"/>
</dbReference>
<feature type="region of interest" description="Disordered" evidence="1">
    <location>
        <begin position="215"/>
        <end position="237"/>
    </location>
</feature>
<name>A0A8C6IC65_MUSSI</name>
<sequence>MGPVSTRRSRLRPEISLILFQVGVVGACTVYVLQPGYLEVDYGSDAVTMECNFSTVGCPPVPPKSLWFRCGTHQPEALCLDGCRNEADKFTVKETVDPDQVFLTVNRLSPNDSAIYICGIAFPNELSPSAKHVGKGTTLVVRERLFSKEVRSFLIVLLALLSVYITGVCVTFIVLFKSKSNGPRSRETKGSKKKSARRIFQEIAQELYHKRYVETSHLPEQEGTDENRKALPNPGRA</sequence>
<dbReference type="PROSITE" id="PS50835">
    <property type="entry name" value="IG_LIKE"/>
    <property type="match status" value="1"/>
</dbReference>
<feature type="domain" description="Ig-like" evidence="3">
    <location>
        <begin position="13"/>
        <end position="134"/>
    </location>
</feature>